<dbReference type="CDD" id="cd00093">
    <property type="entry name" value="HTH_XRE"/>
    <property type="match status" value="1"/>
</dbReference>
<evidence type="ECO:0000256" key="1">
    <source>
        <dbReference type="ARBA" id="ARBA00023125"/>
    </source>
</evidence>
<dbReference type="PROSITE" id="PS50943">
    <property type="entry name" value="HTH_CROC1"/>
    <property type="match status" value="1"/>
</dbReference>
<keyword evidence="4" id="KW-1185">Reference proteome</keyword>
<dbReference type="InterPro" id="IPR001387">
    <property type="entry name" value="Cro/C1-type_HTH"/>
</dbReference>
<dbReference type="Pfam" id="PF01381">
    <property type="entry name" value="HTH_3"/>
    <property type="match status" value="1"/>
</dbReference>
<protein>
    <submittedName>
        <fullName evidence="3">Helix-turn-helix transcriptional regulator</fullName>
    </submittedName>
</protein>
<organism evidence="3 4">
    <name type="scientific">Paenibacillus filicis</name>
    <dbReference type="NCBI Taxonomy" id="669464"/>
    <lineage>
        <taxon>Bacteria</taxon>
        <taxon>Bacillati</taxon>
        <taxon>Bacillota</taxon>
        <taxon>Bacilli</taxon>
        <taxon>Bacillales</taxon>
        <taxon>Paenibacillaceae</taxon>
        <taxon>Paenibacillus</taxon>
    </lineage>
</organism>
<sequence length="68" mass="7935">MKLGKRISQLRETRQLTQGELAQILGVTRAALSHYENDRRQPAYETLKKLAQYFSVSMEYVMEEVESN</sequence>
<accession>A0ABU9DDN0</accession>
<dbReference type="PANTHER" id="PTHR46558">
    <property type="entry name" value="TRACRIPTIONAL REGULATORY PROTEIN-RELATED-RELATED"/>
    <property type="match status" value="1"/>
</dbReference>
<evidence type="ECO:0000313" key="4">
    <source>
        <dbReference type="Proteomes" id="UP001469365"/>
    </source>
</evidence>
<reference evidence="3 4" key="1">
    <citation type="submission" date="2024-04" db="EMBL/GenBank/DDBJ databases">
        <title>draft genome sequnece of Paenibacillus filicis.</title>
        <authorList>
            <person name="Kim D.-U."/>
        </authorList>
    </citation>
    <scope>NUCLEOTIDE SEQUENCE [LARGE SCALE GENOMIC DNA]</scope>
    <source>
        <strain evidence="3 4">KACC14197</strain>
    </source>
</reference>
<keyword evidence="1" id="KW-0238">DNA-binding</keyword>
<evidence type="ECO:0000313" key="3">
    <source>
        <dbReference type="EMBL" id="MEK8126962.1"/>
    </source>
</evidence>
<dbReference type="PANTHER" id="PTHR46558:SF11">
    <property type="entry name" value="HTH-TYPE TRANSCRIPTIONAL REGULATOR XRE"/>
    <property type="match status" value="1"/>
</dbReference>
<dbReference type="Gene3D" id="1.10.260.40">
    <property type="entry name" value="lambda repressor-like DNA-binding domains"/>
    <property type="match status" value="1"/>
</dbReference>
<dbReference type="SMART" id="SM00530">
    <property type="entry name" value="HTH_XRE"/>
    <property type="match status" value="1"/>
</dbReference>
<dbReference type="Proteomes" id="UP001469365">
    <property type="component" value="Unassembled WGS sequence"/>
</dbReference>
<feature type="domain" description="HTH cro/C1-type" evidence="2">
    <location>
        <begin position="7"/>
        <end position="61"/>
    </location>
</feature>
<dbReference type="SUPFAM" id="SSF47413">
    <property type="entry name" value="lambda repressor-like DNA-binding domains"/>
    <property type="match status" value="1"/>
</dbReference>
<gene>
    <name evidence="3" type="ORF">WMW72_03465</name>
</gene>
<dbReference type="RefSeq" id="WP_341414004.1">
    <property type="nucleotide sequence ID" value="NZ_JBBPCC010000001.1"/>
</dbReference>
<evidence type="ECO:0000259" key="2">
    <source>
        <dbReference type="PROSITE" id="PS50943"/>
    </source>
</evidence>
<comment type="caution">
    <text evidence="3">The sequence shown here is derived from an EMBL/GenBank/DDBJ whole genome shotgun (WGS) entry which is preliminary data.</text>
</comment>
<dbReference type="InterPro" id="IPR010982">
    <property type="entry name" value="Lambda_DNA-bd_dom_sf"/>
</dbReference>
<proteinExistence type="predicted"/>
<dbReference type="EMBL" id="JBBPCC010000001">
    <property type="protein sequence ID" value="MEK8126962.1"/>
    <property type="molecule type" value="Genomic_DNA"/>
</dbReference>
<name>A0ABU9DDN0_9BACL</name>